<evidence type="ECO:0000313" key="1">
    <source>
        <dbReference type="EMBL" id="SMP69077.1"/>
    </source>
</evidence>
<gene>
    <name evidence="1" type="ORF">SAMN06265222_111170</name>
</gene>
<name>A0ABY1QGQ5_9BACT</name>
<accession>A0ABY1QGQ5</accession>
<comment type="caution">
    <text evidence="1">The sequence shown here is derived from an EMBL/GenBank/DDBJ whole genome shotgun (WGS) entry which is preliminary data.</text>
</comment>
<dbReference type="RefSeq" id="WP_283434132.1">
    <property type="nucleotide sequence ID" value="NZ_FXUG01000011.1"/>
</dbReference>
<reference evidence="1 2" key="1">
    <citation type="submission" date="2017-05" db="EMBL/GenBank/DDBJ databases">
        <authorList>
            <person name="Varghese N."/>
            <person name="Submissions S."/>
        </authorList>
    </citation>
    <scope>NUCLEOTIDE SEQUENCE [LARGE SCALE GENOMIC DNA]</scope>
    <source>
        <strain evidence="1 2">DSM 25457</strain>
    </source>
</reference>
<keyword evidence="2" id="KW-1185">Reference proteome</keyword>
<protein>
    <submittedName>
        <fullName evidence="1">Uncharacterized protein</fullName>
    </submittedName>
</protein>
<dbReference type="Proteomes" id="UP001158067">
    <property type="component" value="Unassembled WGS sequence"/>
</dbReference>
<evidence type="ECO:0000313" key="2">
    <source>
        <dbReference type="Proteomes" id="UP001158067"/>
    </source>
</evidence>
<proteinExistence type="predicted"/>
<organism evidence="1 2">
    <name type="scientific">Neorhodopirellula lusitana</name>
    <dbReference type="NCBI Taxonomy" id="445327"/>
    <lineage>
        <taxon>Bacteria</taxon>
        <taxon>Pseudomonadati</taxon>
        <taxon>Planctomycetota</taxon>
        <taxon>Planctomycetia</taxon>
        <taxon>Pirellulales</taxon>
        <taxon>Pirellulaceae</taxon>
        <taxon>Neorhodopirellula</taxon>
    </lineage>
</organism>
<sequence>MAPNFQHRCHIKAYLNFPKSLSALGATEQGIIEAFDVDTETSKQALNNKETLTGILKLLTGPVRLYDMLNQQQAE</sequence>
<dbReference type="EMBL" id="FXUG01000011">
    <property type="protein sequence ID" value="SMP69077.1"/>
    <property type="molecule type" value="Genomic_DNA"/>
</dbReference>